<evidence type="ECO:0000256" key="4">
    <source>
        <dbReference type="ARBA" id="ARBA00022989"/>
    </source>
</evidence>
<reference evidence="8" key="1">
    <citation type="submission" date="2018-06" db="EMBL/GenBank/DDBJ databases">
        <authorList>
            <person name="Zhirakovskaya E."/>
        </authorList>
    </citation>
    <scope>NUCLEOTIDE SEQUENCE</scope>
</reference>
<sequence length="264" mass="30522">MISLQIELYILYFASVLYTAFTVLSIINADKLSYYKSTIALGILAFITHTSSIAIHWYRVAHGPFINLYEILNSNVWSLFLAVVLYMIFFKNKRYITKIVMPVILILLLWLLTTKAGDSYLPPTYNTIWLYFHVVSGKVFFALLLLATGLAVYSLSHRKNANVNHNDIILLAYKFLTIAFVFDSFMLFFGAIWAQDAWGRYWSWDPLETWAFLTWLSIVFALHIQDKFKQALLFRSVIIISFILAFLTFFGVPFISKSAHQGMV</sequence>
<name>A0A3B1B8T5_9ZZZZ</name>
<feature type="transmembrane region" description="Helical" evidence="6">
    <location>
        <begin position="128"/>
        <end position="156"/>
    </location>
</feature>
<feature type="transmembrane region" description="Helical" evidence="6">
    <location>
        <begin position="71"/>
        <end position="88"/>
    </location>
</feature>
<feature type="transmembrane region" description="Helical" evidence="6">
    <location>
        <begin position="95"/>
        <end position="113"/>
    </location>
</feature>
<proteinExistence type="predicted"/>
<evidence type="ECO:0000313" key="8">
    <source>
        <dbReference type="EMBL" id="VAX01457.1"/>
    </source>
</evidence>
<dbReference type="GO" id="GO:0017004">
    <property type="term" value="P:cytochrome complex assembly"/>
    <property type="evidence" value="ECO:0007669"/>
    <property type="project" value="UniProtKB-KW"/>
</dbReference>
<keyword evidence="4 6" id="KW-1133">Transmembrane helix</keyword>
<dbReference type="EMBL" id="UOFS01000049">
    <property type="protein sequence ID" value="VAX01457.1"/>
    <property type="molecule type" value="Genomic_DNA"/>
</dbReference>
<feature type="transmembrane region" description="Helical" evidence="6">
    <location>
        <begin position="39"/>
        <end position="59"/>
    </location>
</feature>
<feature type="transmembrane region" description="Helical" evidence="6">
    <location>
        <begin position="232"/>
        <end position="255"/>
    </location>
</feature>
<dbReference type="PANTHER" id="PTHR30071:SF1">
    <property type="entry name" value="CYTOCHROME B_B6 PROTEIN-RELATED"/>
    <property type="match status" value="1"/>
</dbReference>
<dbReference type="GO" id="GO:0020037">
    <property type="term" value="F:heme binding"/>
    <property type="evidence" value="ECO:0007669"/>
    <property type="project" value="InterPro"/>
</dbReference>
<dbReference type="InterPro" id="IPR002541">
    <property type="entry name" value="Cyt_c_assembly"/>
</dbReference>
<evidence type="ECO:0000256" key="5">
    <source>
        <dbReference type="ARBA" id="ARBA00023136"/>
    </source>
</evidence>
<feature type="domain" description="Cytochrome c assembly protein" evidence="7">
    <location>
        <begin position="67"/>
        <end position="259"/>
    </location>
</feature>
<dbReference type="InterPro" id="IPR045062">
    <property type="entry name" value="Cyt_c_biogenesis_CcsA/CcmC"/>
</dbReference>
<feature type="transmembrane region" description="Helical" evidence="6">
    <location>
        <begin position="6"/>
        <end position="27"/>
    </location>
</feature>
<feature type="transmembrane region" description="Helical" evidence="6">
    <location>
        <begin position="207"/>
        <end position="225"/>
    </location>
</feature>
<evidence type="ECO:0000256" key="6">
    <source>
        <dbReference type="SAM" id="Phobius"/>
    </source>
</evidence>
<dbReference type="AlphaFoldDB" id="A0A3B1B8T5"/>
<gene>
    <name evidence="8" type="ORF">MNBD_GAMMA22-1962</name>
</gene>
<evidence type="ECO:0000256" key="1">
    <source>
        <dbReference type="ARBA" id="ARBA00004141"/>
    </source>
</evidence>
<keyword evidence="3" id="KW-0201">Cytochrome c-type biogenesis</keyword>
<organism evidence="8">
    <name type="scientific">hydrothermal vent metagenome</name>
    <dbReference type="NCBI Taxonomy" id="652676"/>
    <lineage>
        <taxon>unclassified sequences</taxon>
        <taxon>metagenomes</taxon>
        <taxon>ecological metagenomes</taxon>
    </lineage>
</organism>
<dbReference type="Pfam" id="PF01578">
    <property type="entry name" value="Cytochrom_C_asm"/>
    <property type="match status" value="1"/>
</dbReference>
<comment type="subcellular location">
    <subcellularLocation>
        <location evidence="1">Membrane</location>
        <topology evidence="1">Multi-pass membrane protein</topology>
    </subcellularLocation>
</comment>
<evidence type="ECO:0000259" key="7">
    <source>
        <dbReference type="Pfam" id="PF01578"/>
    </source>
</evidence>
<keyword evidence="5 6" id="KW-0472">Membrane</keyword>
<evidence type="ECO:0000256" key="3">
    <source>
        <dbReference type="ARBA" id="ARBA00022748"/>
    </source>
</evidence>
<feature type="transmembrane region" description="Helical" evidence="6">
    <location>
        <begin position="168"/>
        <end position="195"/>
    </location>
</feature>
<keyword evidence="2 6" id="KW-0812">Transmembrane</keyword>
<accession>A0A3B1B8T5</accession>
<protein>
    <submittedName>
        <fullName evidence="8">Cytochrome c-type biogenesis protein CcsA/ResC</fullName>
    </submittedName>
</protein>
<dbReference type="PANTHER" id="PTHR30071">
    <property type="entry name" value="HEME EXPORTER PROTEIN C"/>
    <property type="match status" value="1"/>
</dbReference>
<dbReference type="GO" id="GO:0005886">
    <property type="term" value="C:plasma membrane"/>
    <property type="evidence" value="ECO:0007669"/>
    <property type="project" value="TreeGrafter"/>
</dbReference>
<evidence type="ECO:0000256" key="2">
    <source>
        <dbReference type="ARBA" id="ARBA00022692"/>
    </source>
</evidence>